<dbReference type="Proteomes" id="UP000515873">
    <property type="component" value="Chromosome"/>
</dbReference>
<gene>
    <name evidence="1" type="ORF">H8F01_20770</name>
</gene>
<dbReference type="InterPro" id="IPR023214">
    <property type="entry name" value="HAD_sf"/>
</dbReference>
<protein>
    <submittedName>
        <fullName evidence="1">HAD family hydrolase</fullName>
    </submittedName>
</protein>
<dbReference type="InterPro" id="IPR006379">
    <property type="entry name" value="HAD-SF_hydro_IIB"/>
</dbReference>
<proteinExistence type="predicted"/>
<dbReference type="SUPFAM" id="SSF56784">
    <property type="entry name" value="HAD-like"/>
    <property type="match status" value="1"/>
</dbReference>
<dbReference type="GO" id="GO:0016791">
    <property type="term" value="F:phosphatase activity"/>
    <property type="evidence" value="ECO:0007669"/>
    <property type="project" value="UniProtKB-ARBA"/>
</dbReference>
<dbReference type="EMBL" id="CP060412">
    <property type="protein sequence ID" value="QNK01438.1"/>
    <property type="molecule type" value="Genomic_DNA"/>
</dbReference>
<dbReference type="InterPro" id="IPR000150">
    <property type="entry name" value="Cof"/>
</dbReference>
<reference evidence="1 2" key="1">
    <citation type="submission" date="2020-08" db="EMBL/GenBank/DDBJ databases">
        <title>Dyella sp. G9 isolated from forest soil.</title>
        <authorList>
            <person name="Fu J."/>
            <person name="Qiu L."/>
        </authorList>
    </citation>
    <scope>NUCLEOTIDE SEQUENCE [LARGE SCALE GENOMIC DNA]</scope>
    <source>
        <strain evidence="1 2">G9</strain>
    </source>
</reference>
<dbReference type="PANTHER" id="PTHR10000:SF8">
    <property type="entry name" value="HAD SUPERFAMILY HYDROLASE-LIKE, TYPE 3"/>
    <property type="match status" value="1"/>
</dbReference>
<name>A0A7G8Q3T0_9GAMM</name>
<dbReference type="NCBIfam" id="TIGR01484">
    <property type="entry name" value="HAD-SF-IIB"/>
    <property type="match status" value="1"/>
</dbReference>
<keyword evidence="1" id="KW-0378">Hydrolase</keyword>
<dbReference type="Gene3D" id="3.40.50.1000">
    <property type="entry name" value="HAD superfamily/HAD-like"/>
    <property type="match status" value="1"/>
</dbReference>
<dbReference type="RefSeq" id="WP_187056900.1">
    <property type="nucleotide sequence ID" value="NZ_CP060412.1"/>
</dbReference>
<dbReference type="InterPro" id="IPR036412">
    <property type="entry name" value="HAD-like_sf"/>
</dbReference>
<keyword evidence="2" id="KW-1185">Reference proteome</keyword>
<accession>A0A7G8Q3T0</accession>
<evidence type="ECO:0000313" key="2">
    <source>
        <dbReference type="Proteomes" id="UP000515873"/>
    </source>
</evidence>
<organism evidence="1 2">
    <name type="scientific">Dyella telluris</name>
    <dbReference type="NCBI Taxonomy" id="2763498"/>
    <lineage>
        <taxon>Bacteria</taxon>
        <taxon>Pseudomonadati</taxon>
        <taxon>Pseudomonadota</taxon>
        <taxon>Gammaproteobacteria</taxon>
        <taxon>Lysobacterales</taxon>
        <taxon>Rhodanobacteraceae</taxon>
        <taxon>Dyella</taxon>
    </lineage>
</organism>
<dbReference type="Gene3D" id="3.30.1240.10">
    <property type="match status" value="1"/>
</dbReference>
<dbReference type="NCBIfam" id="TIGR00099">
    <property type="entry name" value="Cof-subfamily"/>
    <property type="match status" value="1"/>
</dbReference>
<dbReference type="GO" id="GO:0000287">
    <property type="term" value="F:magnesium ion binding"/>
    <property type="evidence" value="ECO:0007669"/>
    <property type="project" value="UniProtKB-ARBA"/>
</dbReference>
<dbReference type="GO" id="GO:0005829">
    <property type="term" value="C:cytosol"/>
    <property type="evidence" value="ECO:0007669"/>
    <property type="project" value="TreeGrafter"/>
</dbReference>
<dbReference type="AlphaFoldDB" id="A0A7G8Q3T0"/>
<dbReference type="PANTHER" id="PTHR10000">
    <property type="entry name" value="PHOSPHOSERINE PHOSPHATASE"/>
    <property type="match status" value="1"/>
</dbReference>
<dbReference type="Pfam" id="PF08282">
    <property type="entry name" value="Hydrolase_3"/>
    <property type="match status" value="1"/>
</dbReference>
<evidence type="ECO:0000313" key="1">
    <source>
        <dbReference type="EMBL" id="QNK01438.1"/>
    </source>
</evidence>
<dbReference type="KEGG" id="dtl:H8F01_20770"/>
<sequence>MIKVLFSDVDQTILNHEHQIPDPVVRSLKRFGEQRRVILATARSPQGIRWICEILGIEHAICFNGAWIGNPVQQTCLWETSLDRSLALSIVKAAHEAGVPCLWYGSDATYTLERTELVERESENTREAVVVVQSLDDLPGQPFKVMGLTATPQDGRFDPLRTRFAPDCAVTSPHWHVLEFTPGSVSKGKAAAQLAELLGVPATACAAAGDGENDISLLTWAGLPVTVANAIPECIGMAKYVGLSADEAGMADVVDWIERERLIEA</sequence>